<keyword evidence="3" id="KW-1185">Reference proteome</keyword>
<accession>A0A8H7BJN8</accession>
<evidence type="ECO:0000313" key="2">
    <source>
        <dbReference type="EMBL" id="KAF7720676.1"/>
    </source>
</evidence>
<feature type="region of interest" description="Disordered" evidence="1">
    <location>
        <begin position="146"/>
        <end position="184"/>
    </location>
</feature>
<name>A0A8H7BJN8_9FUNG</name>
<dbReference type="AlphaFoldDB" id="A0A8H7BJN8"/>
<protein>
    <submittedName>
        <fullName evidence="2">Uncharacterized protein</fullName>
    </submittedName>
</protein>
<sequence>AKVIVGRRALVEVFFCKEEQTTIAINTGIALDGIQYHGAPTVTAEANFLQVHFHDLPMHNDDDDYLITGLSTALTPHGRIVQIRKMVEQKTGVFEGEITVTLDRHARRFCPQRHQPRGNSHKDNIFKVPAKEPTEAELLAAYEKAKEKEEANHEENSLKARRKKKEEDEEITEEFKAASEEDYETRDRQNRIRIGYGLTNSIKERQSIEEQKVEAIFSKYIAVYRRWETVAPL</sequence>
<comment type="caution">
    <text evidence="2">The sequence shown here is derived from an EMBL/GenBank/DDBJ whole genome shotgun (WGS) entry which is preliminary data.</text>
</comment>
<gene>
    <name evidence="2" type="ORF">EC973_006542</name>
</gene>
<evidence type="ECO:0000313" key="3">
    <source>
        <dbReference type="Proteomes" id="UP000605846"/>
    </source>
</evidence>
<proteinExistence type="predicted"/>
<evidence type="ECO:0000256" key="1">
    <source>
        <dbReference type="SAM" id="MobiDB-lite"/>
    </source>
</evidence>
<dbReference type="Proteomes" id="UP000605846">
    <property type="component" value="Unassembled WGS sequence"/>
</dbReference>
<organism evidence="2 3">
    <name type="scientific">Apophysomyces ossiformis</name>
    <dbReference type="NCBI Taxonomy" id="679940"/>
    <lineage>
        <taxon>Eukaryota</taxon>
        <taxon>Fungi</taxon>
        <taxon>Fungi incertae sedis</taxon>
        <taxon>Mucoromycota</taxon>
        <taxon>Mucoromycotina</taxon>
        <taxon>Mucoromycetes</taxon>
        <taxon>Mucorales</taxon>
        <taxon>Mucorineae</taxon>
        <taxon>Mucoraceae</taxon>
        <taxon>Apophysomyces</taxon>
    </lineage>
</organism>
<reference evidence="2" key="1">
    <citation type="submission" date="2020-01" db="EMBL/GenBank/DDBJ databases">
        <title>Genome Sequencing of Three Apophysomyces-Like Fungal Strains Confirms a Novel Fungal Genus in the Mucoromycota with divergent Burkholderia-like Endosymbiotic Bacteria.</title>
        <authorList>
            <person name="Stajich J.E."/>
            <person name="Macias A.M."/>
            <person name="Carter-House D."/>
            <person name="Lovett B."/>
            <person name="Kasson L.R."/>
            <person name="Berry K."/>
            <person name="Grigoriev I."/>
            <person name="Chang Y."/>
            <person name="Spatafora J."/>
            <person name="Kasson M.T."/>
        </authorList>
    </citation>
    <scope>NUCLEOTIDE SEQUENCE</scope>
    <source>
        <strain evidence="2">NRRL A-21654</strain>
    </source>
</reference>
<feature type="non-terminal residue" evidence="2">
    <location>
        <position position="1"/>
    </location>
</feature>
<dbReference type="EMBL" id="JABAYA010000416">
    <property type="protein sequence ID" value="KAF7720676.1"/>
    <property type="molecule type" value="Genomic_DNA"/>
</dbReference>
<feature type="compositionally biased region" description="Basic and acidic residues" evidence="1">
    <location>
        <begin position="146"/>
        <end position="158"/>
    </location>
</feature>
<feature type="compositionally biased region" description="Basic and acidic residues" evidence="1">
    <location>
        <begin position="173"/>
        <end position="184"/>
    </location>
</feature>